<dbReference type="InterPro" id="IPR007173">
    <property type="entry name" value="ALO_C"/>
</dbReference>
<dbReference type="InterPro" id="IPR016171">
    <property type="entry name" value="Vanillyl_alc_oxidase_C-sub2"/>
</dbReference>
<dbReference type="Gene3D" id="3.30.70.2520">
    <property type="match status" value="1"/>
</dbReference>
<evidence type="ECO:0000259" key="2">
    <source>
        <dbReference type="PROSITE" id="PS51387"/>
    </source>
</evidence>
<dbReference type="InterPro" id="IPR016166">
    <property type="entry name" value="FAD-bd_PCMH"/>
</dbReference>
<sequence>MTSLHFLSRKPAEGLFKRQAKLRLTEPSPALKEQSSPIMGTQFHIVNFLLLLLLLDSADSSKFEPNCDKEKDATIRLHNWGGNFLFCTQNIQYPRTTAEVQQIVRRAKKLRVLGSRHSYNQIADSCDTILSSIGMNSVIALNATAATVTVQPGITYADLAPTLYANNFALANLAALAEVTVAGATQTCSHGSGLSNANLATHVRSLRIVLANGTLATFGPNSPELKALACGLGAFGVITELELNLVPSFDTISYNFIDMPTQNLYEHFGEIHNLGYTVAMTTTMANTSAWKQVTITVVANSSQDRQIGNMISLFGACRSFAPSPPLTTEVNKVQPWYYGLLTYRLGLSGNDGSGTQSEFFVPFKNGVPTLKALFELSQQIQPLISSLVIRTVKGDDLWMSMNNGNKPMVAIHFNWLDNKARAVNPVLSQVEQVLAKFGARPHWGKHFTMDPRQFLKRSYPRLDDFRKLAEKLDPKRKFGNKFLDDNVFV</sequence>
<reference evidence="4" key="1">
    <citation type="submission" date="2022-11" db="UniProtKB">
        <authorList>
            <consortium name="WormBaseParasite"/>
        </authorList>
    </citation>
    <scope>IDENTIFICATION</scope>
</reference>
<dbReference type="PANTHER" id="PTHR43762:SF1">
    <property type="entry name" value="D-ARABINONO-1,4-LACTONE OXIDASE"/>
    <property type="match status" value="1"/>
</dbReference>
<dbReference type="InterPro" id="IPR016169">
    <property type="entry name" value="FAD-bd_PCMH_sub2"/>
</dbReference>
<dbReference type="PIRSF" id="PIRSF000136">
    <property type="entry name" value="LGO_GLO"/>
    <property type="match status" value="1"/>
</dbReference>
<dbReference type="Pfam" id="PF01565">
    <property type="entry name" value="FAD_binding_4"/>
    <property type="match status" value="1"/>
</dbReference>
<dbReference type="InterPro" id="IPR036318">
    <property type="entry name" value="FAD-bd_PCMH-like_sf"/>
</dbReference>
<dbReference type="GO" id="GO:0071949">
    <property type="term" value="F:FAD binding"/>
    <property type="evidence" value="ECO:0007669"/>
    <property type="project" value="InterPro"/>
</dbReference>
<dbReference type="Gene3D" id="3.30.43.10">
    <property type="entry name" value="Uridine Diphospho-n-acetylenolpyruvylglucosamine Reductase, domain 2"/>
    <property type="match status" value="1"/>
</dbReference>
<dbReference type="Proteomes" id="UP000887572">
    <property type="component" value="Unplaced"/>
</dbReference>
<dbReference type="InterPro" id="IPR006094">
    <property type="entry name" value="Oxid_FAD_bind_N"/>
</dbReference>
<dbReference type="AlphaFoldDB" id="A0A914H641"/>
<dbReference type="GO" id="GO:0080049">
    <property type="term" value="F:L-gulono-1,4-lactone dehydrogenase activity"/>
    <property type="evidence" value="ECO:0007669"/>
    <property type="project" value="TreeGrafter"/>
</dbReference>
<dbReference type="SUPFAM" id="SSF56176">
    <property type="entry name" value="FAD-binding/transporter-associated domain-like"/>
    <property type="match status" value="1"/>
</dbReference>
<dbReference type="GO" id="GO:0003885">
    <property type="term" value="F:D-arabinono-1,4-lactone oxidase activity"/>
    <property type="evidence" value="ECO:0007669"/>
    <property type="project" value="InterPro"/>
</dbReference>
<organism evidence="3 4">
    <name type="scientific">Globodera rostochiensis</name>
    <name type="common">Golden nematode worm</name>
    <name type="synonym">Heterodera rostochiensis</name>
    <dbReference type="NCBI Taxonomy" id="31243"/>
    <lineage>
        <taxon>Eukaryota</taxon>
        <taxon>Metazoa</taxon>
        <taxon>Ecdysozoa</taxon>
        <taxon>Nematoda</taxon>
        <taxon>Chromadorea</taxon>
        <taxon>Rhabditida</taxon>
        <taxon>Tylenchina</taxon>
        <taxon>Tylenchomorpha</taxon>
        <taxon>Tylenchoidea</taxon>
        <taxon>Heteroderidae</taxon>
        <taxon>Heteroderinae</taxon>
        <taxon>Globodera</taxon>
    </lineage>
</organism>
<dbReference type="InterPro" id="IPR016167">
    <property type="entry name" value="FAD-bd_PCMH_sub1"/>
</dbReference>
<keyword evidence="3" id="KW-1185">Reference proteome</keyword>
<protein>
    <submittedName>
        <fullName evidence="4">FAD-binding PCMH-type domain-containing protein</fullName>
    </submittedName>
</protein>
<dbReference type="Pfam" id="PF04030">
    <property type="entry name" value="ALO"/>
    <property type="match status" value="1"/>
</dbReference>
<dbReference type="Gene3D" id="1.10.45.10">
    <property type="entry name" value="Vanillyl-alcohol Oxidase, Chain A, domain 4"/>
    <property type="match status" value="1"/>
</dbReference>
<proteinExistence type="predicted"/>
<dbReference type="InterPro" id="IPR010031">
    <property type="entry name" value="FAD_lactone_oxidase-like"/>
</dbReference>
<dbReference type="Gene3D" id="3.30.465.10">
    <property type="match status" value="1"/>
</dbReference>
<name>A0A914H641_GLORO</name>
<accession>A0A914H641</accession>
<dbReference type="GO" id="GO:0016020">
    <property type="term" value="C:membrane"/>
    <property type="evidence" value="ECO:0007669"/>
    <property type="project" value="InterPro"/>
</dbReference>
<evidence type="ECO:0000313" key="4">
    <source>
        <dbReference type="WBParaSite" id="Gr19_v10_g1417.t1"/>
    </source>
</evidence>
<feature type="domain" description="FAD-binding PCMH-type" evidence="2">
    <location>
        <begin position="84"/>
        <end position="248"/>
    </location>
</feature>
<dbReference type="PANTHER" id="PTHR43762">
    <property type="entry name" value="L-GULONOLACTONE OXIDASE"/>
    <property type="match status" value="1"/>
</dbReference>
<evidence type="ECO:0000313" key="3">
    <source>
        <dbReference type="Proteomes" id="UP000887572"/>
    </source>
</evidence>
<dbReference type="PROSITE" id="PS51387">
    <property type="entry name" value="FAD_PCMH"/>
    <property type="match status" value="1"/>
</dbReference>
<keyword evidence="1" id="KW-0560">Oxidoreductase</keyword>
<evidence type="ECO:0000256" key="1">
    <source>
        <dbReference type="ARBA" id="ARBA00023002"/>
    </source>
</evidence>
<dbReference type="WBParaSite" id="Gr19_v10_g1417.t1">
    <property type="protein sequence ID" value="Gr19_v10_g1417.t1"/>
    <property type="gene ID" value="Gr19_v10_g1417"/>
</dbReference>